<evidence type="ECO:0000256" key="7">
    <source>
        <dbReference type="ARBA" id="ARBA00022777"/>
    </source>
</evidence>
<keyword evidence="7 12" id="KW-0418">Kinase</keyword>
<dbReference type="Pfam" id="PF08521">
    <property type="entry name" value="2CSK_N"/>
    <property type="match status" value="1"/>
</dbReference>
<dbReference type="AlphaFoldDB" id="A0A4R3LN79"/>
<dbReference type="GO" id="GO:0000155">
    <property type="term" value="F:phosphorelay sensor kinase activity"/>
    <property type="evidence" value="ECO:0007669"/>
    <property type="project" value="InterPro"/>
</dbReference>
<organism evidence="12 13">
    <name type="scientific">Paralcaligenes ureilyticus</name>
    <dbReference type="NCBI Taxonomy" id="627131"/>
    <lineage>
        <taxon>Bacteria</taxon>
        <taxon>Pseudomonadati</taxon>
        <taxon>Pseudomonadota</taxon>
        <taxon>Betaproteobacteria</taxon>
        <taxon>Burkholderiales</taxon>
        <taxon>Alcaligenaceae</taxon>
        <taxon>Paralcaligenes</taxon>
    </lineage>
</organism>
<evidence type="ECO:0000256" key="8">
    <source>
        <dbReference type="ARBA" id="ARBA00022989"/>
    </source>
</evidence>
<feature type="domain" description="Histidine kinase" evidence="11">
    <location>
        <begin position="268"/>
        <end position="497"/>
    </location>
</feature>
<dbReference type="InterPro" id="IPR013727">
    <property type="entry name" value="2CSK_N"/>
</dbReference>
<comment type="caution">
    <text evidence="12">The sequence shown here is derived from an EMBL/GenBank/DDBJ whole genome shotgun (WGS) entry which is preliminary data.</text>
</comment>
<evidence type="ECO:0000256" key="10">
    <source>
        <dbReference type="SAM" id="Phobius"/>
    </source>
</evidence>
<proteinExistence type="predicted"/>
<dbReference type="SMART" id="SM00388">
    <property type="entry name" value="HisKA"/>
    <property type="match status" value="1"/>
</dbReference>
<dbReference type="SUPFAM" id="SSF55874">
    <property type="entry name" value="ATPase domain of HSP90 chaperone/DNA topoisomerase II/histidine kinase"/>
    <property type="match status" value="1"/>
</dbReference>
<keyword evidence="9 10" id="KW-0472">Membrane</keyword>
<evidence type="ECO:0000259" key="11">
    <source>
        <dbReference type="PROSITE" id="PS50109"/>
    </source>
</evidence>
<dbReference type="InterPro" id="IPR050428">
    <property type="entry name" value="TCS_sensor_his_kinase"/>
</dbReference>
<feature type="transmembrane region" description="Helical" evidence="10">
    <location>
        <begin position="12"/>
        <end position="30"/>
    </location>
</feature>
<keyword evidence="13" id="KW-1185">Reference proteome</keyword>
<keyword evidence="6 10" id="KW-0812">Transmembrane</keyword>
<name>A0A4R3LN79_9BURK</name>
<dbReference type="InterPro" id="IPR003594">
    <property type="entry name" value="HATPase_dom"/>
</dbReference>
<dbReference type="OrthoDB" id="8554694at2"/>
<dbReference type="SMART" id="SM00387">
    <property type="entry name" value="HATPase_c"/>
    <property type="match status" value="1"/>
</dbReference>
<dbReference type="Gene3D" id="1.10.287.130">
    <property type="match status" value="1"/>
</dbReference>
<gene>
    <name evidence="12" type="ORF">EDC26_12528</name>
</gene>
<evidence type="ECO:0000256" key="5">
    <source>
        <dbReference type="ARBA" id="ARBA00022679"/>
    </source>
</evidence>
<sequence>MAWIKFPALGGIRFWLLALLMPGAVTLLLVDSWNDYRSLTDITEQVYDSALLEPAKVLEASVEFNSDGSLRIEPPFYAQAMLESRAGSRKYFRVEEVTPSLPSLAGIDARQFEGKTLLGMAGLPRPANLALREGLPVFYDAVYRGDTVRMLALWRDLHYRGGHRQIMVLVGESMGVRLRTEHEAGIAALFRDGRMLLMMVLLVWFSVVWALRPLKRLRHEVRAREVDNLLPLDTEHVPREVVPLVNAVNHHIDLYRSVLDKQAQFLADASHQLRTPLAIMLTQAQYAQREPDGARMRESLAAIVAQLGRTTRLTEQLLALAHASQRGEKRLEKIDLNALATDVVLQYLPLAREQGQDLGWAAPSGGLDGNSPSECFALGNEAEIRESVSNLVHNAINHAGPGSAITVAAGTDEQWAWLSVSDNGHGLDPMLRDSVFVRFDRGGPQRQGLRGSGSGLGLAISLAYAQRNGGTVTLEDGEPNAQHGVGLRAVLRVPLFKA</sequence>
<dbReference type="InterPro" id="IPR004358">
    <property type="entry name" value="Sig_transdc_His_kin-like_C"/>
</dbReference>
<dbReference type="CDD" id="cd00082">
    <property type="entry name" value="HisKA"/>
    <property type="match status" value="1"/>
</dbReference>
<dbReference type="InterPro" id="IPR003661">
    <property type="entry name" value="HisK_dim/P_dom"/>
</dbReference>
<dbReference type="PRINTS" id="PR00344">
    <property type="entry name" value="BCTRLSENSOR"/>
</dbReference>
<dbReference type="EC" id="2.7.13.3" evidence="3"/>
<dbReference type="GO" id="GO:0005886">
    <property type="term" value="C:plasma membrane"/>
    <property type="evidence" value="ECO:0007669"/>
    <property type="project" value="TreeGrafter"/>
</dbReference>
<evidence type="ECO:0000256" key="4">
    <source>
        <dbReference type="ARBA" id="ARBA00022553"/>
    </source>
</evidence>
<evidence type="ECO:0000313" key="12">
    <source>
        <dbReference type="EMBL" id="TCT01136.1"/>
    </source>
</evidence>
<evidence type="ECO:0000256" key="1">
    <source>
        <dbReference type="ARBA" id="ARBA00000085"/>
    </source>
</evidence>
<evidence type="ECO:0000256" key="2">
    <source>
        <dbReference type="ARBA" id="ARBA00004370"/>
    </source>
</evidence>
<dbReference type="InterPro" id="IPR005467">
    <property type="entry name" value="His_kinase_dom"/>
</dbReference>
<reference evidence="12 13" key="1">
    <citation type="submission" date="2019-03" db="EMBL/GenBank/DDBJ databases">
        <title>Genomic Encyclopedia of Type Strains, Phase IV (KMG-IV): sequencing the most valuable type-strain genomes for metagenomic binning, comparative biology and taxonomic classification.</title>
        <authorList>
            <person name="Goeker M."/>
        </authorList>
    </citation>
    <scope>NUCLEOTIDE SEQUENCE [LARGE SCALE GENOMIC DNA]</scope>
    <source>
        <strain evidence="12 13">DSM 24591</strain>
    </source>
</reference>
<dbReference type="SUPFAM" id="SSF47384">
    <property type="entry name" value="Homodimeric domain of signal transducing histidine kinase"/>
    <property type="match status" value="1"/>
</dbReference>
<evidence type="ECO:0000256" key="6">
    <source>
        <dbReference type="ARBA" id="ARBA00022692"/>
    </source>
</evidence>
<dbReference type="PANTHER" id="PTHR45436">
    <property type="entry name" value="SENSOR HISTIDINE KINASE YKOH"/>
    <property type="match status" value="1"/>
</dbReference>
<accession>A0A4R3LN79</accession>
<dbReference type="Pfam" id="PF00512">
    <property type="entry name" value="HisKA"/>
    <property type="match status" value="1"/>
</dbReference>
<dbReference type="Proteomes" id="UP000295525">
    <property type="component" value="Unassembled WGS sequence"/>
</dbReference>
<dbReference type="Pfam" id="PF02518">
    <property type="entry name" value="HATPase_c"/>
    <property type="match status" value="1"/>
</dbReference>
<dbReference type="InterPro" id="IPR036097">
    <property type="entry name" value="HisK_dim/P_sf"/>
</dbReference>
<feature type="transmembrane region" description="Helical" evidence="10">
    <location>
        <begin position="195"/>
        <end position="212"/>
    </location>
</feature>
<comment type="subcellular location">
    <subcellularLocation>
        <location evidence="2">Membrane</location>
    </subcellularLocation>
</comment>
<keyword evidence="8 10" id="KW-1133">Transmembrane helix</keyword>
<protein>
    <recommendedName>
        <fullName evidence="3">histidine kinase</fullName>
        <ecNumber evidence="3">2.7.13.3</ecNumber>
    </recommendedName>
</protein>
<dbReference type="CDD" id="cd00075">
    <property type="entry name" value="HATPase"/>
    <property type="match status" value="1"/>
</dbReference>
<dbReference type="PROSITE" id="PS50109">
    <property type="entry name" value="HIS_KIN"/>
    <property type="match status" value="1"/>
</dbReference>
<dbReference type="EMBL" id="SMAJ01000025">
    <property type="protein sequence ID" value="TCT01136.1"/>
    <property type="molecule type" value="Genomic_DNA"/>
</dbReference>
<dbReference type="InterPro" id="IPR036890">
    <property type="entry name" value="HATPase_C_sf"/>
</dbReference>
<evidence type="ECO:0000313" key="13">
    <source>
        <dbReference type="Proteomes" id="UP000295525"/>
    </source>
</evidence>
<comment type="catalytic activity">
    <reaction evidence="1">
        <text>ATP + protein L-histidine = ADP + protein N-phospho-L-histidine.</text>
        <dbReference type="EC" id="2.7.13.3"/>
    </reaction>
</comment>
<keyword evidence="4" id="KW-0597">Phosphoprotein</keyword>
<evidence type="ECO:0000256" key="9">
    <source>
        <dbReference type="ARBA" id="ARBA00023136"/>
    </source>
</evidence>
<keyword evidence="5" id="KW-0808">Transferase</keyword>
<evidence type="ECO:0000256" key="3">
    <source>
        <dbReference type="ARBA" id="ARBA00012438"/>
    </source>
</evidence>
<dbReference type="Gene3D" id="3.30.565.10">
    <property type="entry name" value="Histidine kinase-like ATPase, C-terminal domain"/>
    <property type="match status" value="1"/>
</dbReference>
<dbReference type="RefSeq" id="WP_132586116.1">
    <property type="nucleotide sequence ID" value="NZ_SMAJ01000025.1"/>
</dbReference>
<dbReference type="PANTHER" id="PTHR45436:SF1">
    <property type="entry name" value="SENSOR PROTEIN QSEC"/>
    <property type="match status" value="1"/>
</dbReference>